<proteinExistence type="predicted"/>
<accession>A0A158KLS0</accession>
<comment type="caution">
    <text evidence="1">The sequence shown here is derived from an EMBL/GenBank/DDBJ whole genome shotgun (WGS) entry which is preliminary data.</text>
</comment>
<protein>
    <submittedName>
        <fullName evidence="1">Uncharacterized protein</fullName>
    </submittedName>
</protein>
<sequence length="96" mass="11219">MSTPKTSTRCFDDPAKRLPSSLADDQLDHLERMIVSFARSNKPNMLGWLDHEYWEKRVRTLAEQNDLVATQRRRVIRLLDMLERKVVLSAHNRTAA</sequence>
<reference evidence="1" key="1">
    <citation type="submission" date="2016-01" db="EMBL/GenBank/DDBJ databases">
        <authorList>
            <person name="Peeters C."/>
        </authorList>
    </citation>
    <scope>NUCLEOTIDE SEQUENCE [LARGE SCALE GENOMIC DNA]</scope>
    <source>
        <strain evidence="1">LMG 22940</strain>
    </source>
</reference>
<dbReference type="Proteomes" id="UP000054770">
    <property type="component" value="Unassembled WGS sequence"/>
</dbReference>
<dbReference type="EMBL" id="FCON02000112">
    <property type="protein sequence ID" value="SAL82024.1"/>
    <property type="molecule type" value="Genomic_DNA"/>
</dbReference>
<dbReference type="OrthoDB" id="9009585at2"/>
<dbReference type="AlphaFoldDB" id="A0A158KLS0"/>
<name>A0A158KLS0_9BURK</name>
<keyword evidence="2" id="KW-1185">Reference proteome</keyword>
<evidence type="ECO:0000313" key="1">
    <source>
        <dbReference type="EMBL" id="SAL82024.1"/>
    </source>
</evidence>
<gene>
    <name evidence="1" type="ORF">AWB68_06357</name>
</gene>
<organism evidence="1 2">
    <name type="scientific">Caballeronia choica</name>
    <dbReference type="NCBI Taxonomy" id="326476"/>
    <lineage>
        <taxon>Bacteria</taxon>
        <taxon>Pseudomonadati</taxon>
        <taxon>Pseudomonadota</taxon>
        <taxon>Betaproteobacteria</taxon>
        <taxon>Burkholderiales</taxon>
        <taxon>Burkholderiaceae</taxon>
        <taxon>Caballeronia</taxon>
    </lineage>
</organism>
<dbReference type="RefSeq" id="WP_087648304.1">
    <property type="nucleotide sequence ID" value="NZ_FCON02000112.1"/>
</dbReference>
<evidence type="ECO:0000313" key="2">
    <source>
        <dbReference type="Proteomes" id="UP000054770"/>
    </source>
</evidence>